<gene>
    <name evidence="5" type="ORF">NDU88_001660</name>
</gene>
<name>A0AAV7KZ65_PLEWA</name>
<evidence type="ECO:0000256" key="3">
    <source>
        <dbReference type="ARBA" id="ARBA00022737"/>
    </source>
</evidence>
<comment type="caution">
    <text evidence="5">The sequence shown here is derived from an EMBL/GenBank/DDBJ whole genome shotgun (WGS) entry which is preliminary data.</text>
</comment>
<reference evidence="5" key="1">
    <citation type="journal article" date="2022" name="bioRxiv">
        <title>Sequencing and chromosome-scale assembly of the giantPleurodeles waltlgenome.</title>
        <authorList>
            <person name="Brown T."/>
            <person name="Elewa A."/>
            <person name="Iarovenko S."/>
            <person name="Subramanian E."/>
            <person name="Araus A.J."/>
            <person name="Petzold A."/>
            <person name="Susuki M."/>
            <person name="Suzuki K.-i.T."/>
            <person name="Hayashi T."/>
            <person name="Toyoda A."/>
            <person name="Oliveira C."/>
            <person name="Osipova E."/>
            <person name="Leigh N.D."/>
            <person name="Simon A."/>
            <person name="Yun M.H."/>
        </authorList>
    </citation>
    <scope>NUCLEOTIDE SEQUENCE</scope>
    <source>
        <strain evidence="5">20211129_DDA</strain>
        <tissue evidence="5">Liver</tissue>
    </source>
</reference>
<dbReference type="FunFam" id="3.80.10.10:FF:000313">
    <property type="entry name" value="Leucine rich repeat containing 14B"/>
    <property type="match status" value="1"/>
</dbReference>
<sequence>MKTLKCLSAEALVWHVCPERGHLTSVAQNLYPLLFKASYEAEQGAIIRYLVKHWPLKELDLAKLLGETDDHSEDISHWACLVCLEACLTGLREYVMNRSDTYAKRLQLVDFTGIKDVQLQSCKCKKTLGKWNRTERISQLCFDLLVDLQEDRCPPSALDMSVDILTDLFVTECNYDLVVQALLVRSHSPLKIRCVTFRADSLATRKLFYLIKLAEPDYLKKLEIVHNIKLDMGDLDVLLSSVTFPALTALTLPTRTFNVRRFTAEDETVLSGIGEKLGRMSHLRELSVAFSTLTGRIRKLLRQQQDLRSPLKTPLKVLDVGYCSLNHADMAYLANSLHSEHLELLDLSGHKVADLYPSTFFKLLSHASRTLKTLILEECDIEEAHVHMMILGLTPCRRLKDFKFIGNPLSSRALKCLFKAFVDFPMLKCIEFPVPRDCYPHDVTYPLDETSLTKFDHQRFEEVKEAINIILFNANRNDILASSPLFGSYDPDIHETSNELGTVLMKSFKDALDNFSKTLKNE</sequence>
<dbReference type="PANTHER" id="PTHR14224">
    <property type="entry name" value="SIMILAR TO PREFERENTIALLY EXPRESSED ANTIGEN IN MELANOMA-LIKE 3"/>
    <property type="match status" value="1"/>
</dbReference>
<evidence type="ECO:0000256" key="1">
    <source>
        <dbReference type="ARBA" id="ARBA00009552"/>
    </source>
</evidence>
<dbReference type="AlphaFoldDB" id="A0AAV7KZ65"/>
<dbReference type="GO" id="GO:0005737">
    <property type="term" value="C:cytoplasm"/>
    <property type="evidence" value="ECO:0007669"/>
    <property type="project" value="TreeGrafter"/>
</dbReference>
<dbReference type="Gene3D" id="3.80.10.10">
    <property type="entry name" value="Ribonuclease Inhibitor"/>
    <property type="match status" value="1"/>
</dbReference>
<dbReference type="Proteomes" id="UP001066276">
    <property type="component" value="Chromosome 12"/>
</dbReference>
<evidence type="ECO:0000313" key="5">
    <source>
        <dbReference type="EMBL" id="KAJ1081478.1"/>
    </source>
</evidence>
<protein>
    <recommendedName>
        <fullName evidence="4">Leucine-rich repeat-containing protein 14B</fullName>
    </recommendedName>
</protein>
<dbReference type="SUPFAM" id="SSF52047">
    <property type="entry name" value="RNI-like"/>
    <property type="match status" value="1"/>
</dbReference>
<dbReference type="EMBL" id="JANPWB010000016">
    <property type="protein sequence ID" value="KAJ1081478.1"/>
    <property type="molecule type" value="Genomic_DNA"/>
</dbReference>
<keyword evidence="6" id="KW-1185">Reference proteome</keyword>
<evidence type="ECO:0000256" key="4">
    <source>
        <dbReference type="ARBA" id="ARBA00067566"/>
    </source>
</evidence>
<accession>A0AAV7KZ65</accession>
<dbReference type="InterPro" id="IPR032675">
    <property type="entry name" value="LRR_dom_sf"/>
</dbReference>
<evidence type="ECO:0000313" key="6">
    <source>
        <dbReference type="Proteomes" id="UP001066276"/>
    </source>
</evidence>
<comment type="similarity">
    <text evidence="1">Belongs to the PRAME family. LRRC14 subfamily.</text>
</comment>
<keyword evidence="3" id="KW-0677">Repeat</keyword>
<proteinExistence type="inferred from homology"/>
<dbReference type="PANTHER" id="PTHR14224:SF27">
    <property type="entry name" value="LEUCINE-RICH REPEAT-CONTAINING PROTEIN 14B"/>
    <property type="match status" value="1"/>
</dbReference>
<evidence type="ECO:0000256" key="2">
    <source>
        <dbReference type="ARBA" id="ARBA00022614"/>
    </source>
</evidence>
<organism evidence="5 6">
    <name type="scientific">Pleurodeles waltl</name>
    <name type="common">Iberian ribbed newt</name>
    <dbReference type="NCBI Taxonomy" id="8319"/>
    <lineage>
        <taxon>Eukaryota</taxon>
        <taxon>Metazoa</taxon>
        <taxon>Chordata</taxon>
        <taxon>Craniata</taxon>
        <taxon>Vertebrata</taxon>
        <taxon>Euteleostomi</taxon>
        <taxon>Amphibia</taxon>
        <taxon>Batrachia</taxon>
        <taxon>Caudata</taxon>
        <taxon>Salamandroidea</taxon>
        <taxon>Salamandridae</taxon>
        <taxon>Pleurodelinae</taxon>
        <taxon>Pleurodeles</taxon>
    </lineage>
</organism>
<dbReference type="InterPro" id="IPR050694">
    <property type="entry name" value="LRRC14/PRAME"/>
</dbReference>
<keyword evidence="2" id="KW-0433">Leucine-rich repeat</keyword>